<dbReference type="SUPFAM" id="SSF53300">
    <property type="entry name" value="vWA-like"/>
    <property type="match status" value="1"/>
</dbReference>
<proteinExistence type="predicted"/>
<keyword evidence="3" id="KW-1185">Reference proteome</keyword>
<dbReference type="AlphaFoldDB" id="A0A0W0SD99"/>
<organism evidence="2 3">
    <name type="scientific">Legionella brunensis</name>
    <dbReference type="NCBI Taxonomy" id="29422"/>
    <lineage>
        <taxon>Bacteria</taxon>
        <taxon>Pseudomonadati</taxon>
        <taxon>Pseudomonadota</taxon>
        <taxon>Gammaproteobacteria</taxon>
        <taxon>Legionellales</taxon>
        <taxon>Legionellaceae</taxon>
        <taxon>Legionella</taxon>
    </lineage>
</organism>
<feature type="compositionally biased region" description="Pro residues" evidence="1">
    <location>
        <begin position="486"/>
        <end position="496"/>
    </location>
</feature>
<gene>
    <name evidence="2" type="ORF">Lbru_2006</name>
</gene>
<evidence type="ECO:0008006" key="4">
    <source>
        <dbReference type="Google" id="ProtNLM"/>
    </source>
</evidence>
<evidence type="ECO:0000256" key="1">
    <source>
        <dbReference type="SAM" id="MobiDB-lite"/>
    </source>
</evidence>
<comment type="caution">
    <text evidence="2">The sequence shown here is derived from an EMBL/GenBank/DDBJ whole genome shotgun (WGS) entry which is preliminary data.</text>
</comment>
<dbReference type="InterPro" id="IPR036465">
    <property type="entry name" value="vWFA_dom_sf"/>
</dbReference>
<reference evidence="2 3" key="1">
    <citation type="submission" date="2015-11" db="EMBL/GenBank/DDBJ databases">
        <title>Genomic analysis of 38 Legionella species identifies large and diverse effector repertoires.</title>
        <authorList>
            <person name="Burstein D."/>
            <person name="Amaro F."/>
            <person name="Zusman T."/>
            <person name="Lifshitz Z."/>
            <person name="Cohen O."/>
            <person name="Gilbert J.A."/>
            <person name="Pupko T."/>
            <person name="Shuman H.A."/>
            <person name="Segal G."/>
        </authorList>
    </citation>
    <scope>NUCLEOTIDE SEQUENCE [LARGE SCALE GENOMIC DNA]</scope>
    <source>
        <strain evidence="2 3">ATCC 43878</strain>
    </source>
</reference>
<accession>A0A0W0SD99</accession>
<dbReference type="Proteomes" id="UP000054742">
    <property type="component" value="Unassembled WGS sequence"/>
</dbReference>
<protein>
    <recommendedName>
        <fullName evidence="4">VWFA domain-containing protein</fullName>
    </recommendedName>
</protein>
<feature type="region of interest" description="Disordered" evidence="1">
    <location>
        <begin position="458"/>
        <end position="496"/>
    </location>
</feature>
<sequence length="496" mass="55342">MKQLSKYEKFKVFMEFLKKNFKDLSDPNRNYYLTVIGWNTETQIILDKINLRECNFETDILPPLLATKLEGGTDPSQATDKLMEFWKNVKGNQPGKNELHAAMITDGEPNNGRWGQDLKIYARKDLRNFLHQENVSLSGLILDNAESSFLQLIDMFDSSPAHLSASFNVVDLIASTKPAELEAAAYFSLAKNLLGPYSPPSTKEKIDFTVSCGPGVRVTSHFFTQTSGQTDDNKLLKAQTWVEESAENIRIEIPLSMARRENTPLCADIKISAGGREIELKFDDEKKLTKQTEVRISENYSCKDEDLMAILKDSIHIALWSNSKDRITALQSALDALGKMDNPPKGFKGTDDKSQTIEIGLKLCLKYANQTHSSVQAEITNYLSSLIFVIERGALCPCFFNLANLEARGVIDSFLLRTTSINSALKVPQKIPNGYVANYTTENDAIYVSQLSKDMEKVEKTPSVVNPASHRGTLFGGEPKTDTDKNPPPPPPEPQS</sequence>
<dbReference type="EMBL" id="LNXV01000029">
    <property type="protein sequence ID" value="KTC81486.1"/>
    <property type="molecule type" value="Genomic_DNA"/>
</dbReference>
<name>A0A0W0SD99_9GAMM</name>
<dbReference type="PATRIC" id="fig|29422.6.peg.2139"/>
<dbReference type="RefSeq" id="WP_058442000.1">
    <property type="nucleotide sequence ID" value="NZ_CAAAHU010000005.1"/>
</dbReference>
<evidence type="ECO:0000313" key="2">
    <source>
        <dbReference type="EMBL" id="KTC81486.1"/>
    </source>
</evidence>
<evidence type="ECO:0000313" key="3">
    <source>
        <dbReference type="Proteomes" id="UP000054742"/>
    </source>
</evidence>